<dbReference type="Gene3D" id="3.30.70.1230">
    <property type="entry name" value="Nucleotide cyclase"/>
    <property type="match status" value="1"/>
</dbReference>
<dbReference type="PANTHER" id="PTHR43081:SF1">
    <property type="entry name" value="ADENYLATE CYCLASE, TERMINAL-DIFFERENTIATION SPECIFIC"/>
    <property type="match status" value="1"/>
</dbReference>
<dbReference type="Pfam" id="PF00072">
    <property type="entry name" value="Response_reg"/>
    <property type="match status" value="1"/>
</dbReference>
<comment type="caution">
    <text evidence="4">The sequence shown here is derived from an EMBL/GenBank/DDBJ whole genome shotgun (WGS) entry which is preliminary data.</text>
</comment>
<dbReference type="PANTHER" id="PTHR43081">
    <property type="entry name" value="ADENYLATE CYCLASE, TERMINAL-DIFFERENTIATION SPECIFIC-RELATED"/>
    <property type="match status" value="1"/>
</dbReference>
<protein>
    <recommendedName>
        <fullName evidence="6">Adenylate/guanylate cyclase domain-containing response regulator</fullName>
    </recommendedName>
</protein>
<organism evidence="4 5">
    <name type="scientific">Rubricoccus marinus</name>
    <dbReference type="NCBI Taxonomy" id="716817"/>
    <lineage>
        <taxon>Bacteria</taxon>
        <taxon>Pseudomonadati</taxon>
        <taxon>Rhodothermota</taxon>
        <taxon>Rhodothermia</taxon>
        <taxon>Rhodothermales</taxon>
        <taxon>Rubricoccaceae</taxon>
        <taxon>Rubricoccus</taxon>
    </lineage>
</organism>
<evidence type="ECO:0000313" key="5">
    <source>
        <dbReference type="Proteomes" id="UP000216446"/>
    </source>
</evidence>
<dbReference type="PROSITE" id="PS50125">
    <property type="entry name" value="GUANYLATE_CYCLASE_2"/>
    <property type="match status" value="1"/>
</dbReference>
<dbReference type="PROSITE" id="PS50110">
    <property type="entry name" value="RESPONSE_REGULATORY"/>
    <property type="match status" value="1"/>
</dbReference>
<keyword evidence="1" id="KW-0597">Phosphoprotein</keyword>
<dbReference type="GO" id="GO:0004016">
    <property type="term" value="F:adenylate cyclase activity"/>
    <property type="evidence" value="ECO:0007669"/>
    <property type="project" value="UniProtKB-ARBA"/>
</dbReference>
<dbReference type="CDD" id="cd07302">
    <property type="entry name" value="CHD"/>
    <property type="match status" value="1"/>
</dbReference>
<dbReference type="AlphaFoldDB" id="A0A259U1R5"/>
<dbReference type="EMBL" id="MQWB01000001">
    <property type="protein sequence ID" value="OZC03939.1"/>
    <property type="molecule type" value="Genomic_DNA"/>
</dbReference>
<dbReference type="InParanoid" id="A0A259U1R5"/>
<keyword evidence="5" id="KW-1185">Reference proteome</keyword>
<dbReference type="GO" id="GO:0009190">
    <property type="term" value="P:cyclic nucleotide biosynthetic process"/>
    <property type="evidence" value="ECO:0007669"/>
    <property type="project" value="InterPro"/>
</dbReference>
<dbReference type="Proteomes" id="UP000216446">
    <property type="component" value="Unassembled WGS sequence"/>
</dbReference>
<reference evidence="4 5" key="1">
    <citation type="submission" date="2016-11" db="EMBL/GenBank/DDBJ databases">
        <title>Study of marine rhodopsin-containing bacteria.</title>
        <authorList>
            <person name="Yoshizawa S."/>
            <person name="Kumagai Y."/>
            <person name="Kogure K."/>
        </authorList>
    </citation>
    <scope>NUCLEOTIDE SEQUENCE [LARGE SCALE GENOMIC DNA]</scope>
    <source>
        <strain evidence="4 5">SG-29</strain>
    </source>
</reference>
<dbReference type="SUPFAM" id="SSF52172">
    <property type="entry name" value="CheY-like"/>
    <property type="match status" value="1"/>
</dbReference>
<evidence type="ECO:0000259" key="3">
    <source>
        <dbReference type="PROSITE" id="PS50125"/>
    </source>
</evidence>
<dbReference type="SMART" id="SM00448">
    <property type="entry name" value="REC"/>
    <property type="match status" value="1"/>
</dbReference>
<dbReference type="RefSeq" id="WP_179271196.1">
    <property type="nucleotide sequence ID" value="NZ_MQWB01000001.1"/>
</dbReference>
<feature type="domain" description="Response regulatory" evidence="2">
    <location>
        <begin position="22"/>
        <end position="141"/>
    </location>
</feature>
<evidence type="ECO:0008006" key="6">
    <source>
        <dbReference type="Google" id="ProtNLM"/>
    </source>
</evidence>
<dbReference type="InterPro" id="IPR029787">
    <property type="entry name" value="Nucleotide_cyclase"/>
</dbReference>
<dbReference type="GO" id="GO:0000160">
    <property type="term" value="P:phosphorelay signal transduction system"/>
    <property type="evidence" value="ECO:0007669"/>
    <property type="project" value="InterPro"/>
</dbReference>
<evidence type="ECO:0000313" key="4">
    <source>
        <dbReference type="EMBL" id="OZC03939.1"/>
    </source>
</evidence>
<dbReference type="InterPro" id="IPR001789">
    <property type="entry name" value="Sig_transdc_resp-reg_receiver"/>
</dbReference>
<dbReference type="InterPro" id="IPR011006">
    <property type="entry name" value="CheY-like_superfamily"/>
</dbReference>
<proteinExistence type="predicted"/>
<sequence length="486" mass="52502">MSEFPPDPSAAPEPVQDVVPLKILFVDDEPDLQPLIRQKFRRSVRKGDLDLSFAEDGVAALEALAADPDIEVIVTDLNMPRMDGLTLLGRLAEMDRRHKAVVVTAYGDMENIRTAMNKGAFDFLTKPIDMDDLQITIQQARRAVETEREADRVRLALGMYLSSEVAQAILDNPGALALEGEMRVVSVLMSDLSGFSRISEELDAPRVVELLNVYLSAMTDVVDEYGGTVDEFIGDAVLAIFGAPFEQEDHADRAVACAIAMQARMDEVNEVMKEKGLPHLEMTAAVNSGEVVVGSIGSQKRAKYGVVGSPVNLTARIQSQAAPGEVLISEATRGSVQANLTLAETREAGLKGFSENIALHSVTAIDGEHAFALTQTEVHYRALGEPLAFDYVRLDGKRIDSESAPGRLVRLSERGGEAVTEQALEPHTDLRMTFTLPGQSEATEVYAKALSAEPDPSSGGTRVQMRFTAVPESVGEALNALVPESA</sequence>
<accession>A0A259U1R5</accession>
<dbReference type="SUPFAM" id="SSF55073">
    <property type="entry name" value="Nucleotide cyclase"/>
    <property type="match status" value="1"/>
</dbReference>
<gene>
    <name evidence="4" type="ORF">BSZ36_13685</name>
</gene>
<dbReference type="Pfam" id="PF00211">
    <property type="entry name" value="Guanylate_cyc"/>
    <property type="match status" value="1"/>
</dbReference>
<name>A0A259U1R5_9BACT</name>
<dbReference type="InterPro" id="IPR050697">
    <property type="entry name" value="Adenylyl/Guanylyl_Cyclase_3/4"/>
</dbReference>
<dbReference type="Gene3D" id="3.40.50.2300">
    <property type="match status" value="1"/>
</dbReference>
<evidence type="ECO:0000259" key="2">
    <source>
        <dbReference type="PROSITE" id="PS50110"/>
    </source>
</evidence>
<feature type="modified residue" description="4-aspartylphosphate" evidence="1">
    <location>
        <position position="76"/>
    </location>
</feature>
<dbReference type="InterPro" id="IPR001054">
    <property type="entry name" value="A/G_cyclase"/>
</dbReference>
<feature type="domain" description="Guanylate cyclase" evidence="3">
    <location>
        <begin position="186"/>
        <end position="318"/>
    </location>
</feature>
<evidence type="ECO:0000256" key="1">
    <source>
        <dbReference type="PROSITE-ProRule" id="PRU00169"/>
    </source>
</evidence>
<dbReference type="SMART" id="SM00044">
    <property type="entry name" value="CYCc"/>
    <property type="match status" value="1"/>
</dbReference>